<evidence type="ECO:0000313" key="2">
    <source>
        <dbReference type="EMBL" id="VFQ59117.1"/>
    </source>
</evidence>
<dbReference type="Proteomes" id="UP000595140">
    <property type="component" value="Unassembled WGS sequence"/>
</dbReference>
<dbReference type="OrthoDB" id="1306429at2759"/>
<sequence length="438" mass="50413">MLRKNVDEEKKLKLNQPILSVRRISSSPKSSKDEDKEDKEKEPVRSPGVVPFVWEDSPGKPKSSPGDRTVNVRHQCFDKAVRRRLSFTNVEEQQETNFVFFKGPHANDRTNPHTKDFMIGLFLPANKGKGSEMPVYAPRNQGPYQGPRRIRRYHQSHDFKGEDNAEVQTNGFPPKVFRGVPRFCVRSSIFIVNPISATNFHRAQKYSFARSCTRVNNERPKGDVTKQISDVLNTSHRFAASVGLDAMRTCKKFCRKLQDLMAADRTSSMQEMEESSTPETDSPRMMMNEQDEDEDEEFAADFTFTDDDDDDDEDEDEDGDDDDDDDDDDGAERVEYMRNRGNLVSDLQTSSYRFDEDEERCVKEEMRSRKLRHSADLSFEFPVSPPPLPESPSESWLSRTLPSLSAKSAPSTPRRLPLRYPTPKPSEVKREILQHKEW</sequence>
<feature type="compositionally biased region" description="Acidic residues" evidence="1">
    <location>
        <begin position="289"/>
        <end position="330"/>
    </location>
</feature>
<dbReference type="PANTHER" id="PTHR33671">
    <property type="entry name" value="N-METHYLTRANSFERASE, PUTATIVE (DUF688)-RELATED"/>
    <property type="match status" value="1"/>
</dbReference>
<proteinExistence type="predicted"/>
<feature type="compositionally biased region" description="Low complexity" evidence="1">
    <location>
        <begin position="410"/>
        <end position="421"/>
    </location>
</feature>
<dbReference type="InterPro" id="IPR007789">
    <property type="entry name" value="DUF688"/>
</dbReference>
<gene>
    <name evidence="2" type="ORF">CCAM_LOCUS893</name>
</gene>
<evidence type="ECO:0000256" key="1">
    <source>
        <dbReference type="SAM" id="MobiDB-lite"/>
    </source>
</evidence>
<feature type="region of interest" description="Disordered" evidence="1">
    <location>
        <begin position="264"/>
        <end position="438"/>
    </location>
</feature>
<dbReference type="EMBL" id="OOIL02000002">
    <property type="protein sequence ID" value="VFQ59117.1"/>
    <property type="molecule type" value="Genomic_DNA"/>
</dbReference>
<dbReference type="Pfam" id="PF05097">
    <property type="entry name" value="DUF688"/>
    <property type="match status" value="1"/>
</dbReference>
<name>A0A484K720_9ASTE</name>
<feature type="compositionally biased region" description="Basic and acidic residues" evidence="1">
    <location>
        <begin position="30"/>
        <end position="44"/>
    </location>
</feature>
<accession>A0A484K720</accession>
<protein>
    <submittedName>
        <fullName evidence="2">Uncharacterized protein</fullName>
    </submittedName>
</protein>
<organism evidence="2 3">
    <name type="scientific">Cuscuta campestris</name>
    <dbReference type="NCBI Taxonomy" id="132261"/>
    <lineage>
        <taxon>Eukaryota</taxon>
        <taxon>Viridiplantae</taxon>
        <taxon>Streptophyta</taxon>
        <taxon>Embryophyta</taxon>
        <taxon>Tracheophyta</taxon>
        <taxon>Spermatophyta</taxon>
        <taxon>Magnoliopsida</taxon>
        <taxon>eudicotyledons</taxon>
        <taxon>Gunneridae</taxon>
        <taxon>Pentapetalae</taxon>
        <taxon>asterids</taxon>
        <taxon>lamiids</taxon>
        <taxon>Solanales</taxon>
        <taxon>Convolvulaceae</taxon>
        <taxon>Cuscuteae</taxon>
        <taxon>Cuscuta</taxon>
        <taxon>Cuscuta subgen. Grammica</taxon>
        <taxon>Cuscuta sect. Cleistogrammica</taxon>
    </lineage>
</organism>
<dbReference type="PANTHER" id="PTHR33671:SF2">
    <property type="entry name" value="N-METHYLTRANSFERASE, PUTATIVE (DUF688)-RELATED"/>
    <property type="match status" value="1"/>
</dbReference>
<keyword evidence="3" id="KW-1185">Reference proteome</keyword>
<dbReference type="AlphaFoldDB" id="A0A484K720"/>
<feature type="compositionally biased region" description="Polar residues" evidence="1">
    <location>
        <begin position="400"/>
        <end position="409"/>
    </location>
</feature>
<feature type="compositionally biased region" description="Basic and acidic residues" evidence="1">
    <location>
        <begin position="426"/>
        <end position="438"/>
    </location>
</feature>
<reference evidence="2 3" key="1">
    <citation type="submission" date="2018-04" db="EMBL/GenBank/DDBJ databases">
        <authorList>
            <person name="Vogel A."/>
        </authorList>
    </citation>
    <scope>NUCLEOTIDE SEQUENCE [LARGE SCALE GENOMIC DNA]</scope>
</reference>
<feature type="region of interest" description="Disordered" evidence="1">
    <location>
        <begin position="19"/>
        <end position="70"/>
    </location>
</feature>
<evidence type="ECO:0000313" key="3">
    <source>
        <dbReference type="Proteomes" id="UP000595140"/>
    </source>
</evidence>